<dbReference type="Pfam" id="PF26410">
    <property type="entry name" value="GH5_mannosidase"/>
    <property type="match status" value="1"/>
</dbReference>
<proteinExistence type="inferred from homology"/>
<dbReference type="GO" id="GO:0005576">
    <property type="term" value="C:extracellular region"/>
    <property type="evidence" value="ECO:0007669"/>
    <property type="project" value="UniProtKB-SubCell"/>
</dbReference>
<evidence type="ECO:0000256" key="1">
    <source>
        <dbReference type="ARBA" id="ARBA00001678"/>
    </source>
</evidence>
<evidence type="ECO:0000256" key="5">
    <source>
        <dbReference type="ARBA" id="ARBA00022525"/>
    </source>
</evidence>
<dbReference type="GO" id="GO:0016985">
    <property type="term" value="F:mannan endo-1,4-beta-mannosidase activity"/>
    <property type="evidence" value="ECO:0007669"/>
    <property type="project" value="UniProtKB-EC"/>
</dbReference>
<comment type="catalytic activity">
    <reaction evidence="1">
        <text>Random hydrolysis of (1-&gt;4)-beta-D-mannosidic linkages in mannans, galactomannans and glucomannans.</text>
        <dbReference type="EC" id="3.2.1.78"/>
    </reaction>
</comment>
<dbReference type="InterPro" id="IPR017853">
    <property type="entry name" value="GH"/>
</dbReference>
<reference evidence="12" key="1">
    <citation type="journal article" date="2021" name="Nat. Commun.">
        <title>Genetic determinants of endophytism in the Arabidopsis root mycobiome.</title>
        <authorList>
            <person name="Mesny F."/>
            <person name="Miyauchi S."/>
            <person name="Thiergart T."/>
            <person name="Pickel B."/>
            <person name="Atanasova L."/>
            <person name="Karlsson M."/>
            <person name="Huettel B."/>
            <person name="Barry K.W."/>
            <person name="Haridas S."/>
            <person name="Chen C."/>
            <person name="Bauer D."/>
            <person name="Andreopoulos W."/>
            <person name="Pangilinan J."/>
            <person name="LaButti K."/>
            <person name="Riley R."/>
            <person name="Lipzen A."/>
            <person name="Clum A."/>
            <person name="Drula E."/>
            <person name="Henrissat B."/>
            <person name="Kohler A."/>
            <person name="Grigoriev I.V."/>
            <person name="Martin F.M."/>
            <person name="Hacquard S."/>
        </authorList>
    </citation>
    <scope>NUCLEOTIDE SEQUENCE</scope>
    <source>
        <strain evidence="12">MPI-CAGE-CH-0235</strain>
    </source>
</reference>
<keyword evidence="7" id="KW-0378">Hydrolase</keyword>
<evidence type="ECO:0000256" key="7">
    <source>
        <dbReference type="ARBA" id="ARBA00022801"/>
    </source>
</evidence>
<feature type="domain" description="Glycoside hydrolase family 5" evidence="11">
    <location>
        <begin position="169"/>
        <end position="318"/>
    </location>
</feature>
<gene>
    <name evidence="12" type="ORF">B0I35DRAFT_362859</name>
</gene>
<evidence type="ECO:0000313" key="13">
    <source>
        <dbReference type="Proteomes" id="UP000813444"/>
    </source>
</evidence>
<dbReference type="GO" id="GO:0046355">
    <property type="term" value="P:mannan catabolic process"/>
    <property type="evidence" value="ECO:0007669"/>
    <property type="project" value="UniProtKB-ARBA"/>
</dbReference>
<dbReference type="SUPFAM" id="SSF51445">
    <property type="entry name" value="(Trans)glycosidases"/>
    <property type="match status" value="1"/>
</dbReference>
<dbReference type="InterPro" id="IPR001547">
    <property type="entry name" value="Glyco_hydro_5"/>
</dbReference>
<evidence type="ECO:0000256" key="8">
    <source>
        <dbReference type="ARBA" id="ARBA00023295"/>
    </source>
</evidence>
<evidence type="ECO:0000256" key="2">
    <source>
        <dbReference type="ARBA" id="ARBA00004613"/>
    </source>
</evidence>
<dbReference type="Proteomes" id="UP000813444">
    <property type="component" value="Unassembled WGS sequence"/>
</dbReference>
<sequence length="386" mass="42860">MTFIACGLPTIATCAAIAQASRGIDNEQPHLEGRAVPPGFATTNGTHFTIDGRSEYLVGTNAYWLPFLTNNADVDLTMDQLQASGIKVLRTWGFNDVTSIPTDPSTVWFQYLSSSGSIINTGANGLQRLDYVVAAAEKRGLKLIIPFVNHWQDYGGIPAYTSAFGTGGSTWYKHQPAQAQYRLYVKELVSRYAASPAIFAWQLANEPRCMLCSTDDIFNWATTTSEYIKSLDPYHMVTIGDEGQGLTGDVWPPYWLIFGTDFARNLQIKTIDFGTFHMYPTTWGVPLSFAYNWIRSHASKCVAFGKPCYLEEYGVPSSRGHCEVESEWQTWALQTEGIAGDGFWQVGTTLSTGPTHDDTFTIYHDSPEWTCLVTDHVENVRNISAT</sequence>
<dbReference type="InterPro" id="IPR045053">
    <property type="entry name" value="MAN-like"/>
</dbReference>
<evidence type="ECO:0000256" key="4">
    <source>
        <dbReference type="ARBA" id="ARBA00012706"/>
    </source>
</evidence>
<keyword evidence="13" id="KW-1185">Reference proteome</keyword>
<evidence type="ECO:0000313" key="12">
    <source>
        <dbReference type="EMBL" id="KAH7304727.1"/>
    </source>
</evidence>
<dbReference type="FunFam" id="3.20.20.80:FF:000076">
    <property type="entry name" value="Mannan endo-1,4-beta-mannosidase A"/>
    <property type="match status" value="1"/>
</dbReference>
<dbReference type="EMBL" id="JAGPNK010000021">
    <property type="protein sequence ID" value="KAH7304727.1"/>
    <property type="molecule type" value="Genomic_DNA"/>
</dbReference>
<evidence type="ECO:0000256" key="3">
    <source>
        <dbReference type="ARBA" id="ARBA00005641"/>
    </source>
</evidence>
<dbReference type="Gene3D" id="3.20.20.80">
    <property type="entry name" value="Glycosidases"/>
    <property type="match status" value="1"/>
</dbReference>
<comment type="similarity">
    <text evidence="3">Belongs to the glycosyl hydrolase 5 (cellulase A) family.</text>
</comment>
<dbReference type="AlphaFoldDB" id="A0A8K0WL04"/>
<evidence type="ECO:0000256" key="9">
    <source>
        <dbReference type="ARBA" id="ARBA00068505"/>
    </source>
</evidence>
<dbReference type="EC" id="3.2.1.78" evidence="4"/>
<comment type="caution">
    <text evidence="12">The sequence shown here is derived from an EMBL/GenBank/DDBJ whole genome shotgun (WGS) entry which is preliminary data.</text>
</comment>
<evidence type="ECO:0000259" key="11">
    <source>
        <dbReference type="Pfam" id="PF26410"/>
    </source>
</evidence>
<evidence type="ECO:0000256" key="10">
    <source>
        <dbReference type="ARBA" id="ARBA00077212"/>
    </source>
</evidence>
<protein>
    <recommendedName>
        <fullName evidence="9">Mannan endo-1,4-beta-mannosidase A</fullName>
        <ecNumber evidence="4">3.2.1.78</ecNumber>
    </recommendedName>
    <alternativeName>
        <fullName evidence="10">Endo-beta-1,4-mannanase A</fullName>
    </alternativeName>
</protein>
<dbReference type="OrthoDB" id="406631at2759"/>
<dbReference type="PANTHER" id="PTHR31451">
    <property type="match status" value="1"/>
</dbReference>
<name>A0A8K0WL04_9HYPO</name>
<keyword evidence="8" id="KW-0326">Glycosidase</keyword>
<keyword evidence="5" id="KW-0964">Secreted</keyword>
<comment type="subcellular location">
    <subcellularLocation>
        <location evidence="2">Secreted</location>
    </subcellularLocation>
</comment>
<dbReference type="PANTHER" id="PTHR31451:SF39">
    <property type="entry name" value="MANNAN ENDO-1,4-BETA-MANNOSIDASE 1"/>
    <property type="match status" value="1"/>
</dbReference>
<keyword evidence="6" id="KW-0732">Signal</keyword>
<evidence type="ECO:0000256" key="6">
    <source>
        <dbReference type="ARBA" id="ARBA00022729"/>
    </source>
</evidence>
<organism evidence="12 13">
    <name type="scientific">Stachybotrys elegans</name>
    <dbReference type="NCBI Taxonomy" id="80388"/>
    <lineage>
        <taxon>Eukaryota</taxon>
        <taxon>Fungi</taxon>
        <taxon>Dikarya</taxon>
        <taxon>Ascomycota</taxon>
        <taxon>Pezizomycotina</taxon>
        <taxon>Sordariomycetes</taxon>
        <taxon>Hypocreomycetidae</taxon>
        <taxon>Hypocreales</taxon>
        <taxon>Stachybotryaceae</taxon>
        <taxon>Stachybotrys</taxon>
    </lineage>
</organism>
<accession>A0A8K0WL04</accession>